<dbReference type="GO" id="GO:0051213">
    <property type="term" value="F:dioxygenase activity"/>
    <property type="evidence" value="ECO:0007669"/>
    <property type="project" value="UniProtKB-KW"/>
</dbReference>
<sequence>MKDKVKFVNACPVFLVEDVQRSAGFYVNILGFTYAKHLDKNDKFIAIYRDSIEIILVEKIKGEIESNQSKYGNGYDAYINPDSIEGVDKIYQEYKNKNVKIISEPSITDYGSYEFVIQDIDGRNLGIGLIKDKDKFFEKSNHL</sequence>
<dbReference type="AlphaFoldDB" id="A0A1I4NEA1"/>
<proteinExistence type="predicted"/>
<dbReference type="Pfam" id="PF00903">
    <property type="entry name" value="Glyoxalase"/>
    <property type="match status" value="1"/>
</dbReference>
<keyword evidence="3" id="KW-1185">Reference proteome</keyword>
<name>A0A1I4NEA1_9FIRM</name>
<organism evidence="2 3">
    <name type="scientific">Halanaerobium salsuginis</name>
    <dbReference type="NCBI Taxonomy" id="29563"/>
    <lineage>
        <taxon>Bacteria</taxon>
        <taxon>Bacillati</taxon>
        <taxon>Bacillota</taxon>
        <taxon>Clostridia</taxon>
        <taxon>Halanaerobiales</taxon>
        <taxon>Halanaerobiaceae</taxon>
        <taxon>Halanaerobium</taxon>
    </lineage>
</organism>
<dbReference type="Gene3D" id="3.10.180.10">
    <property type="entry name" value="2,3-Dihydroxybiphenyl 1,2-Dioxygenase, domain 1"/>
    <property type="match status" value="1"/>
</dbReference>
<accession>A0A1I4NEA1</accession>
<feature type="domain" description="VOC" evidence="1">
    <location>
        <begin position="7"/>
        <end position="130"/>
    </location>
</feature>
<dbReference type="InterPro" id="IPR037523">
    <property type="entry name" value="VOC_core"/>
</dbReference>
<dbReference type="EMBL" id="FOTI01000079">
    <property type="protein sequence ID" value="SFM13706.1"/>
    <property type="molecule type" value="Genomic_DNA"/>
</dbReference>
<evidence type="ECO:0000313" key="3">
    <source>
        <dbReference type="Proteomes" id="UP000199006"/>
    </source>
</evidence>
<dbReference type="InterPro" id="IPR029068">
    <property type="entry name" value="Glyas_Bleomycin-R_OHBP_Dase"/>
</dbReference>
<dbReference type="Proteomes" id="UP000199006">
    <property type="component" value="Unassembled WGS sequence"/>
</dbReference>
<evidence type="ECO:0000259" key="1">
    <source>
        <dbReference type="PROSITE" id="PS51819"/>
    </source>
</evidence>
<keyword evidence="2" id="KW-0560">Oxidoreductase</keyword>
<evidence type="ECO:0000313" key="2">
    <source>
        <dbReference type="EMBL" id="SFM13706.1"/>
    </source>
</evidence>
<reference evidence="2 3" key="1">
    <citation type="submission" date="2016-10" db="EMBL/GenBank/DDBJ databases">
        <authorList>
            <person name="de Groot N.N."/>
        </authorList>
    </citation>
    <scope>NUCLEOTIDE SEQUENCE [LARGE SCALE GENOMIC DNA]</scope>
    <source>
        <strain evidence="2 3">ATCC 51327</strain>
    </source>
</reference>
<dbReference type="RefSeq" id="WP_177181468.1">
    <property type="nucleotide sequence ID" value="NZ_FOTI01000079.1"/>
</dbReference>
<keyword evidence="2" id="KW-0223">Dioxygenase</keyword>
<protein>
    <submittedName>
        <fullName evidence="2">Glyoxalase/Bleomycin resistance protein/Dioxygenase superfamily protein</fullName>
    </submittedName>
</protein>
<gene>
    <name evidence="2" type="ORF">SAMN02983006_02884</name>
</gene>
<dbReference type="PROSITE" id="PS51819">
    <property type="entry name" value="VOC"/>
    <property type="match status" value="1"/>
</dbReference>
<dbReference type="SUPFAM" id="SSF54593">
    <property type="entry name" value="Glyoxalase/Bleomycin resistance protein/Dihydroxybiphenyl dioxygenase"/>
    <property type="match status" value="1"/>
</dbReference>
<dbReference type="InterPro" id="IPR004360">
    <property type="entry name" value="Glyas_Fos-R_dOase_dom"/>
</dbReference>